<dbReference type="EMBL" id="GL379820">
    <property type="protein sequence ID" value="EGT47572.1"/>
    <property type="molecule type" value="Genomic_DNA"/>
</dbReference>
<dbReference type="STRING" id="135651.G0MYK8"/>
<dbReference type="Pfam" id="PF07984">
    <property type="entry name" value="NTP_transf_7"/>
    <property type="match status" value="1"/>
</dbReference>
<accession>G0MYK8</accession>
<dbReference type="eggNOG" id="KOG3852">
    <property type="taxonomic scope" value="Eukaryota"/>
</dbReference>
<comment type="catalytic activity">
    <reaction evidence="4">
        <text>RNA(n) + ATP = RNA(n)-3'-adenine ribonucleotide + diphosphate</text>
        <dbReference type="Rhea" id="RHEA:11332"/>
        <dbReference type="Rhea" id="RHEA-COMP:14527"/>
        <dbReference type="Rhea" id="RHEA-COMP:17347"/>
        <dbReference type="ChEBI" id="CHEBI:30616"/>
        <dbReference type="ChEBI" id="CHEBI:33019"/>
        <dbReference type="ChEBI" id="CHEBI:140395"/>
        <dbReference type="ChEBI" id="CHEBI:173115"/>
        <dbReference type="EC" id="2.7.7.19"/>
    </reaction>
    <physiologicalReaction direction="left-to-right" evidence="4">
        <dbReference type="Rhea" id="RHEA:11333"/>
    </physiologicalReaction>
</comment>
<keyword evidence="6" id="KW-1185">Reference proteome</keyword>
<evidence type="ECO:0000313" key="6">
    <source>
        <dbReference type="Proteomes" id="UP000008068"/>
    </source>
</evidence>
<dbReference type="PANTHER" id="PTHR12974:SF36">
    <property type="entry name" value="POLYNUCLEOTIDE ADENYLYLTRANSFERASE"/>
    <property type="match status" value="1"/>
</dbReference>
<evidence type="ECO:0000256" key="1">
    <source>
        <dbReference type="ARBA" id="ARBA00007631"/>
    </source>
</evidence>
<dbReference type="AlphaFoldDB" id="G0MYK8"/>
<evidence type="ECO:0000256" key="4">
    <source>
        <dbReference type="ARBA" id="ARBA00047933"/>
    </source>
</evidence>
<evidence type="ECO:0000313" key="5">
    <source>
        <dbReference type="EMBL" id="EGT47572.1"/>
    </source>
</evidence>
<dbReference type="EC" id="2.7.7.19" evidence="2"/>
<dbReference type="Proteomes" id="UP000008068">
    <property type="component" value="Unassembled WGS sequence"/>
</dbReference>
<dbReference type="GO" id="GO:0003723">
    <property type="term" value="F:RNA binding"/>
    <property type="evidence" value="ECO:0007669"/>
    <property type="project" value="TreeGrafter"/>
</dbReference>
<evidence type="ECO:0000256" key="3">
    <source>
        <dbReference type="ARBA" id="ARBA00022679"/>
    </source>
</evidence>
<evidence type="ECO:0000256" key="2">
    <source>
        <dbReference type="ARBA" id="ARBA00012388"/>
    </source>
</evidence>
<dbReference type="InterPro" id="IPR012937">
    <property type="entry name" value="TET5"/>
</dbReference>
<dbReference type="HOGENOM" id="CLU_869398_0_0_1"/>
<gene>
    <name evidence="5" type="primary">Cbn-pqn-44</name>
    <name evidence="5" type="ORF">CAEBREN_16686</name>
</gene>
<sequence>MNSLPSTSHSQQNLNEEQLDRLRKVCGEVEFHLKDQNVTHYRPIRTDLLSVLRNVRNRLNSEGVQLSGLYLVGGAASHVAVEAYKYADLDVLLSIASDPSLTEDGEKKIFGLIRKAIYEVLRELLIQTVGYAPHQSALIDKEVLIRNTGSNEAWSLFSIHNKDGRNLELKSVMRMAREYQFATDSLRIDLVPLMDQTEGGVAMYSYFEDIQEATRLLRGRLIDTIHQNRIFGGGLLKYCLLKLRGYRDNRTDYDARLNLWRDMATGFGSAWKMMRGRAMLDSFLKNHFSPMDLDGKRGLLRNLAFFLQLMEEGVRVEVTREMERLEKVLSEQCGLEPDPIGQHPK</sequence>
<proteinExistence type="inferred from homology"/>
<dbReference type="OMA" id="MRMAREY"/>
<dbReference type="SMART" id="SM01153">
    <property type="entry name" value="DUF1693"/>
    <property type="match status" value="1"/>
</dbReference>
<dbReference type="InParanoid" id="G0MYK8"/>
<organism evidence="6">
    <name type="scientific">Caenorhabditis brenneri</name>
    <name type="common">Nematode worm</name>
    <dbReference type="NCBI Taxonomy" id="135651"/>
    <lineage>
        <taxon>Eukaryota</taxon>
        <taxon>Metazoa</taxon>
        <taxon>Ecdysozoa</taxon>
        <taxon>Nematoda</taxon>
        <taxon>Chromadorea</taxon>
        <taxon>Rhabditida</taxon>
        <taxon>Rhabditina</taxon>
        <taxon>Rhabditomorpha</taxon>
        <taxon>Rhabditoidea</taxon>
        <taxon>Rhabditidae</taxon>
        <taxon>Peloderinae</taxon>
        <taxon>Caenorhabditis</taxon>
    </lineage>
</organism>
<name>G0MYK8_CAEBE</name>
<dbReference type="GO" id="GO:1990817">
    <property type="term" value="F:poly(A) RNA polymerase activity"/>
    <property type="evidence" value="ECO:0007669"/>
    <property type="project" value="UniProtKB-EC"/>
</dbReference>
<dbReference type="PANTHER" id="PTHR12974">
    <property type="entry name" value="PRION-LIKE- Q/N-RICH -DOMAIN-BEARING PROTEIN PROTEIN 44"/>
    <property type="match status" value="1"/>
</dbReference>
<dbReference type="GO" id="GO:0048255">
    <property type="term" value="P:mRNA stabilization"/>
    <property type="evidence" value="ECO:0007669"/>
    <property type="project" value="TreeGrafter"/>
</dbReference>
<reference evidence="6" key="1">
    <citation type="submission" date="2011-07" db="EMBL/GenBank/DDBJ databases">
        <authorList>
            <consortium name="Caenorhabditis brenneri Sequencing and Analysis Consortium"/>
            <person name="Wilson R.K."/>
        </authorList>
    </citation>
    <scope>NUCLEOTIDE SEQUENCE [LARGE SCALE GENOMIC DNA]</scope>
    <source>
        <strain evidence="6">PB2801</strain>
    </source>
</reference>
<comment type="similarity">
    <text evidence="1">Belongs to the TENT family.</text>
</comment>
<protein>
    <recommendedName>
        <fullName evidence="2">polynucleotide adenylyltransferase</fullName>
        <ecNumber evidence="2">2.7.7.19</ecNumber>
    </recommendedName>
</protein>
<keyword evidence="3" id="KW-0808">Transferase</keyword>